<gene>
    <name evidence="4" type="ORF">ACJRO7_008378</name>
</gene>
<dbReference type="FunFam" id="2.130.10.10:FF:000775">
    <property type="entry name" value="BnaA09g28200D protein"/>
    <property type="match status" value="1"/>
</dbReference>
<dbReference type="SMART" id="SM00320">
    <property type="entry name" value="WD40"/>
    <property type="match status" value="7"/>
</dbReference>
<feature type="repeat" description="WD" evidence="3">
    <location>
        <begin position="265"/>
        <end position="295"/>
    </location>
</feature>
<dbReference type="PANTHER" id="PTHR22844">
    <property type="entry name" value="F-BOX AND WD40 DOMAIN PROTEIN"/>
    <property type="match status" value="1"/>
</dbReference>
<dbReference type="PROSITE" id="PS50294">
    <property type="entry name" value="WD_REPEATS_REGION"/>
    <property type="match status" value="2"/>
</dbReference>
<dbReference type="InterPro" id="IPR015943">
    <property type="entry name" value="WD40/YVTN_repeat-like_dom_sf"/>
</dbReference>
<dbReference type="InterPro" id="IPR045182">
    <property type="entry name" value="JINGUBANG-like"/>
</dbReference>
<dbReference type="PANTHER" id="PTHR22844:SF324">
    <property type="entry name" value="TRANSDUCIN_WD40 REPEAT PROTEIN"/>
    <property type="match status" value="1"/>
</dbReference>
<dbReference type="SUPFAM" id="SSF50978">
    <property type="entry name" value="WD40 repeat-like"/>
    <property type="match status" value="1"/>
</dbReference>
<dbReference type="EMBL" id="JBJKBG010000011">
    <property type="protein sequence ID" value="KAL3716793.1"/>
    <property type="molecule type" value="Genomic_DNA"/>
</dbReference>
<sequence>MQQNQMTLNHQCLTSFKTLTPHLSCLAANRNLLYAAAFNQVHVFDLSTRVHVDSFNAAKPSSGSIKSIAFSGSKVFTAHQDRKIRVWQIMGAPSRGHRLLSSLPTLKDRLMRFILPKNYVHVRRHKKRLWIEHSDAVSCLAVNEGLMYSVSWDKSLKVWDACENKCLESVNKAHDDAVNAVVVSDDGTVYTASADGAIRVWEKEEKERRHRLMHVLERHKSGVNALALKDTGDDGLVLFSGGSDRSIGVWRRDDGCDRMEFREALWGHGGAILCLTIVGNDMLLSGSSDRTVRVWRRGEEGGGYLCVGMMGKHERPVKSLVRVSTSTDDASENDENDAITVCSGSLDGEIKLWEISA</sequence>
<dbReference type="InterPro" id="IPR019775">
    <property type="entry name" value="WD40_repeat_CS"/>
</dbReference>
<dbReference type="PROSITE" id="PS50082">
    <property type="entry name" value="WD_REPEATS_2"/>
    <property type="match status" value="5"/>
</dbReference>
<evidence type="ECO:0000256" key="1">
    <source>
        <dbReference type="ARBA" id="ARBA00022574"/>
    </source>
</evidence>
<feature type="repeat" description="WD" evidence="3">
    <location>
        <begin position="171"/>
        <end position="211"/>
    </location>
</feature>
<feature type="repeat" description="WD" evidence="3">
    <location>
        <begin position="216"/>
        <end position="250"/>
    </location>
</feature>
<dbReference type="Gene3D" id="2.130.10.10">
    <property type="entry name" value="YVTN repeat-like/Quinoprotein amine dehydrogenase"/>
    <property type="match status" value="2"/>
</dbReference>
<name>A0ABD3IRL9_EUCGL</name>
<feature type="repeat" description="WD" evidence="3">
    <location>
        <begin position="341"/>
        <end position="357"/>
    </location>
</feature>
<evidence type="ECO:0000313" key="4">
    <source>
        <dbReference type="EMBL" id="KAL3716793.1"/>
    </source>
</evidence>
<feature type="repeat" description="WD" evidence="3">
    <location>
        <begin position="130"/>
        <end position="169"/>
    </location>
</feature>
<dbReference type="InterPro" id="IPR036322">
    <property type="entry name" value="WD40_repeat_dom_sf"/>
</dbReference>
<reference evidence="4 5" key="1">
    <citation type="submission" date="2024-11" db="EMBL/GenBank/DDBJ databases">
        <title>Chromosome-level genome assembly of Eucalyptus globulus Labill. provides insights into its genome evolution.</title>
        <authorList>
            <person name="Li X."/>
        </authorList>
    </citation>
    <scope>NUCLEOTIDE SEQUENCE [LARGE SCALE GENOMIC DNA]</scope>
    <source>
        <strain evidence="4">CL2024</strain>
        <tissue evidence="4">Fresh tender leaves</tissue>
    </source>
</reference>
<dbReference type="PRINTS" id="PR00320">
    <property type="entry name" value="GPROTEINBRPT"/>
</dbReference>
<keyword evidence="2" id="KW-0677">Repeat</keyword>
<keyword evidence="1 3" id="KW-0853">WD repeat</keyword>
<dbReference type="AlphaFoldDB" id="A0ABD3IRL9"/>
<comment type="caution">
    <text evidence="4">The sequence shown here is derived from an EMBL/GenBank/DDBJ whole genome shotgun (WGS) entry which is preliminary data.</text>
</comment>
<protein>
    <submittedName>
        <fullName evidence="4">Uncharacterized protein</fullName>
    </submittedName>
</protein>
<proteinExistence type="predicted"/>
<dbReference type="InterPro" id="IPR020472">
    <property type="entry name" value="WD40_PAC1"/>
</dbReference>
<accession>A0ABD3IRL9</accession>
<organism evidence="4 5">
    <name type="scientific">Eucalyptus globulus</name>
    <name type="common">Tasmanian blue gum</name>
    <dbReference type="NCBI Taxonomy" id="34317"/>
    <lineage>
        <taxon>Eukaryota</taxon>
        <taxon>Viridiplantae</taxon>
        <taxon>Streptophyta</taxon>
        <taxon>Embryophyta</taxon>
        <taxon>Tracheophyta</taxon>
        <taxon>Spermatophyta</taxon>
        <taxon>Magnoliopsida</taxon>
        <taxon>eudicotyledons</taxon>
        <taxon>Gunneridae</taxon>
        <taxon>Pentapetalae</taxon>
        <taxon>rosids</taxon>
        <taxon>malvids</taxon>
        <taxon>Myrtales</taxon>
        <taxon>Myrtaceae</taxon>
        <taxon>Myrtoideae</taxon>
        <taxon>Eucalypteae</taxon>
        <taxon>Eucalyptus</taxon>
    </lineage>
</organism>
<dbReference type="PROSITE" id="PS00678">
    <property type="entry name" value="WD_REPEATS_1"/>
    <property type="match status" value="1"/>
</dbReference>
<evidence type="ECO:0000256" key="2">
    <source>
        <dbReference type="ARBA" id="ARBA00022737"/>
    </source>
</evidence>
<dbReference type="Pfam" id="PF00400">
    <property type="entry name" value="WD40"/>
    <property type="match status" value="4"/>
</dbReference>
<evidence type="ECO:0000313" key="5">
    <source>
        <dbReference type="Proteomes" id="UP001634007"/>
    </source>
</evidence>
<evidence type="ECO:0000256" key="3">
    <source>
        <dbReference type="PROSITE-ProRule" id="PRU00221"/>
    </source>
</evidence>
<dbReference type="InterPro" id="IPR001680">
    <property type="entry name" value="WD40_rpt"/>
</dbReference>
<dbReference type="Proteomes" id="UP001634007">
    <property type="component" value="Unassembled WGS sequence"/>
</dbReference>
<keyword evidence="5" id="KW-1185">Reference proteome</keyword>